<feature type="region of interest" description="Disordered" evidence="7">
    <location>
        <begin position="53"/>
        <end position="97"/>
    </location>
</feature>
<dbReference type="PROSITE" id="PS51194">
    <property type="entry name" value="HELICASE_CTER"/>
    <property type="match status" value="1"/>
</dbReference>
<sequence length="2397" mass="273544">MDLFVINRYRDTNEDAVVDIAEQEALHLEKLKKRIAERKSAFATKKTSNVITLKPQTTVEKHEEKNIEKPDTTSEDPQADPSANVVQKQERKKSKPSHEFKVLGVNDFEKKAKVSRVLPFWLSHPFHISTSLKSSSCSVEDQDWLHSTLKATLLNEGVKNLFPVQEKVVPFVLDEHKLRYPFWPHDICVSAPTGSGKTLSFVLPIVQILMNEIGCFVRALVVLPVQELAAQVAKVFKKYCMKTRLKVALLGGSTPLQQEQQSIVRYTESSGWVSEIDIIVCTAGRLVEHLQNTEGFSLKHLKFLVIDEADRIMDHIQNDWLYHLDKHIKLENELMTGRHFNAWSSLVEQKPPPQKLLFSATLSQDPEKLEQWGLFQPKLFSAAKSQNFDDEDQIRLYATPEELTEQCVTCDAEHKPLVLYHFLAEQKWDKVLCFTNAAEAAHRLAVLLNTWGSGKFKVAELSSALDKSKRESVLKKFTQSEINVLIGTDALARGIDISDCNYVISYDPPRNIKTYIHRVGRTGRAGCVGHAVTILLQNQVNQLKEIIQAGGKSELPQITIEADVLDRLTSSYQQAISETKRQIHAEIDDKVKRSLEIKRRLKSKPQKRKLTPVRIVNLLENNEDIEKQNGYHTFEKEIVDKILLDHFVWLVFKCGDIIAVDVVKGIQIKVTNDTNTSLKICQIGRISNHLHFISESGDTFVIPLDTTVLLKRLCESTNELTVPFKKVHVSHSSIKATENSINGLNIYIEEGTAKVKCPITGIVESITTKIKLDHVVSWKDQTIFTNGNQMWIIDLKESQVIHEFEEIEGSYYPVLDHNGLFYYLVWSKEKVQINCAGFSQVPSKLTGSNDDSDTGKQRTSQETLKSQLMVLVNTINTTTKPGSVLSDLQPLFEAIDDLKFLVEITQQLCQLSIVYKSLLYPLQKRIFALNDNDLINIVSELSIKIDLIEYIHFTGNNSYDNINIFDQNPKELCITFISKCDFDIASICWLKYSQLKLSITTDDVASILNAISSNTKLASIIIWLKNFVPSLLEQNPFYIDLFVRWAMERVFLLEQSAFWPKIGLKFVEEIIVILETSLKSISVRPISMDDLDILKTRISYIMELKDKYRINVLLNELSSQSASEVALIMLRRCYSEDLESFLQNYLPTYALQHSFDIDEILGSYIESEAASSGGGIDGARLQILMEAFHSYNNKLECLLQVLKVLDVPWNSNVLKLAVTTVANAAKTFTVSDSERSLSQEVQKEINYANVKVVLKKYNFQMTCTDYMLVLHKIVSVPVIELDDLKAIIGVMPIYSNYGNALYVERCLQDCETRKALLYFNSLSSKEKKLLLKTVVAKYEQIVCGNTINLSVERNYIDFMKGTHLLNDIEINNIEKLYNFKNSYNLKLNMNDIHNEKACENAVNSWINQDGAIASSSRGGSVIQLTQACHSQYSVLTALLRSTSTCCQVRKLVEYLIRMFSTKDVSVDDFIAVLSQFQYGENCDLLMNSYNVLIELTVNCNEEYLHNLIKQLALLNNLINASIIVKNLSIAWKFHYIFLPISSSSAINELINFYKTIHYPNCLEKESCSIYSKCDFTFMRMVSNCIISSEPAKLTWQDNMSEIAKRLLAKVVTYQELDELLMTSLILVLKSNEEDNSVLEILRGNNELLPPNVLGYLSSPVIRRTFVFNNDSFCKEIGNSISYPPQYILKSKFNINLADVALPDNSEETWDVKVILFYVLLQCPDTSFERLVELCRALNISTNDGLSLQLIALLSTWELKYKIIPDVLGHPQIFIDNDESYLNKCFIIWHSIENKDFLKDILNDFWKNGEVTLHGRAVSINPYYYEVFLCIYRLIFGTAIEVKNTKEYFLLHYLKEYRRKSTPKQYEYELFSVKGMFPEIGHFRLPFHLFMREDMWANLKSEITLETYERWIPAVALIALDSDSQTARDMICSNAVKQTMTSRKRNDNVDTDTKNEPWRLTSQEEPLLRAAHRCVRHIANMEWAGACLFYVLQGCARGADQVAASHLCYQFAQRWAALQPGNRAVRQMERLYATLSTRHALYKIDWASEELVRLSTEPAQLIRTLYLHPDFVSKMSRHDVNRAVNEIADKNSINVSSIRIQILENILDKGNGDSKTVTVLNIKELMTAKYILKATCPKMGAIYLSRIAFDDDSDNNKSKKLRALQCLMSLVDADTAIKVANRERDALWMSLLELFGVVSLESIDMPWIASTFTHDKLRGLEQLLQASEGNPEGLKTAAELAREFGSSQIIRNLIPLLLRAGLYEEMIPLLLKLTSQLDNVICTAWRAVILSPFQRADYPITERQRNKCLNAINLLPICPIIKDEDLVEIWKNCLRCKVLGLGCLILPYITTQTRQSLTELHKIDRRNLIASLKNLHADTYLVSGAMHVIERLSMKTYK</sequence>
<dbReference type="Pfam" id="PF00270">
    <property type="entry name" value="DEAD"/>
    <property type="match status" value="1"/>
</dbReference>
<organism evidence="10">
    <name type="scientific">Heliothis virescens</name>
    <name type="common">Tobacco budworm moth</name>
    <dbReference type="NCBI Taxonomy" id="7102"/>
    <lineage>
        <taxon>Eukaryota</taxon>
        <taxon>Metazoa</taxon>
        <taxon>Ecdysozoa</taxon>
        <taxon>Arthropoda</taxon>
        <taxon>Hexapoda</taxon>
        <taxon>Insecta</taxon>
        <taxon>Pterygota</taxon>
        <taxon>Neoptera</taxon>
        <taxon>Endopterygota</taxon>
        <taxon>Lepidoptera</taxon>
        <taxon>Glossata</taxon>
        <taxon>Ditrysia</taxon>
        <taxon>Noctuoidea</taxon>
        <taxon>Noctuidae</taxon>
        <taxon>Heliothinae</taxon>
        <taxon>Heliothis</taxon>
    </lineage>
</organism>
<accession>A0A2A4K6G6</accession>
<dbReference type="CDD" id="cd18787">
    <property type="entry name" value="SF2_C_DEAD"/>
    <property type="match status" value="1"/>
</dbReference>
<dbReference type="Pfam" id="PF24520">
    <property type="entry name" value="ARM_KNTC1_1st"/>
    <property type="match status" value="1"/>
</dbReference>
<dbReference type="Pfam" id="PF00271">
    <property type="entry name" value="Helicase_C"/>
    <property type="match status" value="1"/>
</dbReference>
<dbReference type="GO" id="GO:0016787">
    <property type="term" value="F:hydrolase activity"/>
    <property type="evidence" value="ECO:0007669"/>
    <property type="project" value="UniProtKB-KW"/>
</dbReference>
<dbReference type="InterPro" id="IPR001650">
    <property type="entry name" value="Helicase_C-like"/>
</dbReference>
<dbReference type="SMART" id="SM00490">
    <property type="entry name" value="HELICc"/>
    <property type="match status" value="1"/>
</dbReference>
<gene>
    <name evidence="10" type="ORF">B5V51_13512</name>
</gene>
<evidence type="ECO:0000256" key="5">
    <source>
        <dbReference type="ARBA" id="ARBA00022884"/>
    </source>
</evidence>
<comment type="function">
    <text evidence="6">RNA helicase.</text>
</comment>
<dbReference type="CDD" id="cd17956">
    <property type="entry name" value="DEADc_DDX51"/>
    <property type="match status" value="1"/>
</dbReference>
<comment type="catalytic activity">
    <reaction evidence="6">
        <text>ATP + H2O = ADP + phosphate + H(+)</text>
        <dbReference type="Rhea" id="RHEA:13065"/>
        <dbReference type="ChEBI" id="CHEBI:15377"/>
        <dbReference type="ChEBI" id="CHEBI:15378"/>
        <dbReference type="ChEBI" id="CHEBI:30616"/>
        <dbReference type="ChEBI" id="CHEBI:43474"/>
        <dbReference type="ChEBI" id="CHEBI:456216"/>
        <dbReference type="EC" id="3.6.4.13"/>
    </reaction>
</comment>
<dbReference type="PROSITE" id="PS00039">
    <property type="entry name" value="DEAD_ATP_HELICASE"/>
    <property type="match status" value="1"/>
</dbReference>
<comment type="similarity">
    <text evidence="6">Belongs to the DEAD box helicase family.</text>
</comment>
<dbReference type="SUPFAM" id="SSF52540">
    <property type="entry name" value="P-loop containing nucleoside triphosphate hydrolases"/>
    <property type="match status" value="1"/>
</dbReference>
<dbReference type="GO" id="GO:0005524">
    <property type="term" value="F:ATP binding"/>
    <property type="evidence" value="ECO:0007669"/>
    <property type="project" value="UniProtKB-UniRule"/>
</dbReference>
<evidence type="ECO:0000259" key="9">
    <source>
        <dbReference type="PROSITE" id="PS51194"/>
    </source>
</evidence>
<dbReference type="InterPro" id="IPR019527">
    <property type="entry name" value="RZZ-complex_KNTC1/ROD_C"/>
</dbReference>
<dbReference type="PANTHER" id="PTHR24031">
    <property type="entry name" value="RNA HELICASE"/>
    <property type="match status" value="1"/>
</dbReference>
<name>A0A2A4K6G6_HELVI</name>
<dbReference type="GO" id="GO:0003724">
    <property type="term" value="F:RNA helicase activity"/>
    <property type="evidence" value="ECO:0007669"/>
    <property type="project" value="UniProtKB-EC"/>
</dbReference>
<evidence type="ECO:0000256" key="3">
    <source>
        <dbReference type="ARBA" id="ARBA00022806"/>
    </source>
</evidence>
<comment type="caution">
    <text evidence="10">The sequence shown here is derived from an EMBL/GenBank/DDBJ whole genome shotgun (WGS) entry which is preliminary data.</text>
</comment>
<keyword evidence="3 6" id="KW-0347">Helicase</keyword>
<dbReference type="Pfam" id="PF10493">
    <property type="entry name" value="Rod_C"/>
    <property type="match status" value="1"/>
</dbReference>
<feature type="compositionally biased region" description="Basic and acidic residues" evidence="7">
    <location>
        <begin position="59"/>
        <end position="72"/>
    </location>
</feature>
<evidence type="ECO:0000259" key="8">
    <source>
        <dbReference type="PROSITE" id="PS51192"/>
    </source>
</evidence>
<dbReference type="GO" id="GO:0003723">
    <property type="term" value="F:RNA binding"/>
    <property type="evidence" value="ECO:0007669"/>
    <property type="project" value="UniProtKB-UniRule"/>
</dbReference>
<dbReference type="EMBL" id="NWSH01000078">
    <property type="protein sequence ID" value="PCG79831.1"/>
    <property type="molecule type" value="Genomic_DNA"/>
</dbReference>
<keyword evidence="4 6" id="KW-0067">ATP-binding</keyword>
<evidence type="ECO:0000313" key="10">
    <source>
        <dbReference type="EMBL" id="PCG79831.1"/>
    </source>
</evidence>
<protein>
    <recommendedName>
        <fullName evidence="6">ATP-dependent RNA helicase</fullName>
        <ecNumber evidence="6">3.6.4.13</ecNumber>
    </recommendedName>
</protein>
<dbReference type="STRING" id="7102.A0A2A4K6G6"/>
<dbReference type="InterPro" id="IPR027417">
    <property type="entry name" value="P-loop_NTPase"/>
</dbReference>
<keyword evidence="2 6" id="KW-0378">Hydrolase</keyword>
<dbReference type="InterPro" id="IPR055403">
    <property type="entry name" value="ARM_KNTC1_1st"/>
</dbReference>
<evidence type="ECO:0000256" key="7">
    <source>
        <dbReference type="SAM" id="MobiDB-lite"/>
    </source>
</evidence>
<comment type="domain">
    <text evidence="6">The Q motif is unique to and characteristic of the DEAD box family of RNA helicases and controls ATP binding and hydrolysis.</text>
</comment>
<evidence type="ECO:0000256" key="6">
    <source>
        <dbReference type="RuleBase" id="RU365068"/>
    </source>
</evidence>
<feature type="domain" description="Helicase ATP-binding" evidence="8">
    <location>
        <begin position="178"/>
        <end position="380"/>
    </location>
</feature>
<dbReference type="InterPro" id="IPR000629">
    <property type="entry name" value="RNA-helicase_DEAD-box_CS"/>
</dbReference>
<dbReference type="SMART" id="SM00487">
    <property type="entry name" value="DEXDc"/>
    <property type="match status" value="1"/>
</dbReference>
<evidence type="ECO:0000256" key="4">
    <source>
        <dbReference type="ARBA" id="ARBA00022840"/>
    </source>
</evidence>
<dbReference type="InterPro" id="IPR014001">
    <property type="entry name" value="Helicase_ATP-bd"/>
</dbReference>
<evidence type="ECO:0000256" key="1">
    <source>
        <dbReference type="ARBA" id="ARBA00022741"/>
    </source>
</evidence>
<dbReference type="EC" id="3.6.4.13" evidence="6"/>
<dbReference type="Gene3D" id="3.40.50.300">
    <property type="entry name" value="P-loop containing nucleotide triphosphate hydrolases"/>
    <property type="match status" value="2"/>
</dbReference>
<feature type="domain" description="Helicase C-terminal" evidence="9">
    <location>
        <begin position="415"/>
        <end position="566"/>
    </location>
</feature>
<keyword evidence="1 6" id="KW-0547">Nucleotide-binding</keyword>
<reference evidence="10" key="1">
    <citation type="submission" date="2017-09" db="EMBL/GenBank/DDBJ databases">
        <title>Contemporary evolution of a Lepidopteran species, Heliothis virescens, in response to modern agricultural practices.</title>
        <authorList>
            <person name="Fritz M.L."/>
            <person name="Deyonke A.M."/>
            <person name="Papanicolaou A."/>
            <person name="Micinski S."/>
            <person name="Westbrook J."/>
            <person name="Gould F."/>
        </authorList>
    </citation>
    <scope>NUCLEOTIDE SEQUENCE [LARGE SCALE GENOMIC DNA]</scope>
    <source>
        <strain evidence="10">HvINT-</strain>
        <tissue evidence="10">Whole body</tissue>
    </source>
</reference>
<proteinExistence type="inferred from homology"/>
<keyword evidence="5 6" id="KW-0694">RNA-binding</keyword>
<dbReference type="PROSITE" id="PS51192">
    <property type="entry name" value="HELICASE_ATP_BIND_1"/>
    <property type="match status" value="1"/>
</dbReference>
<dbReference type="InterPro" id="IPR011545">
    <property type="entry name" value="DEAD/DEAH_box_helicase_dom"/>
</dbReference>
<evidence type="ECO:0000256" key="2">
    <source>
        <dbReference type="ARBA" id="ARBA00022801"/>
    </source>
</evidence>